<keyword evidence="3" id="KW-1185">Reference proteome</keyword>
<accession>A0A9D4PJC4</accession>
<evidence type="ECO:0000313" key="2">
    <source>
        <dbReference type="EMBL" id="KAH7943894.1"/>
    </source>
</evidence>
<dbReference type="AlphaFoldDB" id="A0A9D4PJC4"/>
<comment type="caution">
    <text evidence="2">The sequence shown here is derived from an EMBL/GenBank/DDBJ whole genome shotgun (WGS) entry which is preliminary data.</text>
</comment>
<dbReference type="Proteomes" id="UP000821837">
    <property type="component" value="Unassembled WGS sequence"/>
</dbReference>
<reference evidence="2" key="1">
    <citation type="journal article" date="2020" name="Cell">
        <title>Large-Scale Comparative Analyses of Tick Genomes Elucidate Their Genetic Diversity and Vector Capacities.</title>
        <authorList>
            <consortium name="Tick Genome and Microbiome Consortium (TIGMIC)"/>
            <person name="Jia N."/>
            <person name="Wang J."/>
            <person name="Shi W."/>
            <person name="Du L."/>
            <person name="Sun Y."/>
            <person name="Zhan W."/>
            <person name="Jiang J.F."/>
            <person name="Wang Q."/>
            <person name="Zhang B."/>
            <person name="Ji P."/>
            <person name="Bell-Sakyi L."/>
            <person name="Cui X.M."/>
            <person name="Yuan T.T."/>
            <person name="Jiang B.G."/>
            <person name="Yang W.F."/>
            <person name="Lam T.T."/>
            <person name="Chang Q.C."/>
            <person name="Ding S.J."/>
            <person name="Wang X.J."/>
            <person name="Zhu J.G."/>
            <person name="Ruan X.D."/>
            <person name="Zhao L."/>
            <person name="Wei J.T."/>
            <person name="Ye R.Z."/>
            <person name="Que T.C."/>
            <person name="Du C.H."/>
            <person name="Zhou Y.H."/>
            <person name="Cheng J.X."/>
            <person name="Dai P.F."/>
            <person name="Guo W.B."/>
            <person name="Han X.H."/>
            <person name="Huang E.J."/>
            <person name="Li L.F."/>
            <person name="Wei W."/>
            <person name="Gao Y.C."/>
            <person name="Liu J.Z."/>
            <person name="Shao H.Z."/>
            <person name="Wang X."/>
            <person name="Wang C.C."/>
            <person name="Yang T.C."/>
            <person name="Huo Q.B."/>
            <person name="Li W."/>
            <person name="Chen H.Y."/>
            <person name="Chen S.E."/>
            <person name="Zhou L.G."/>
            <person name="Ni X.B."/>
            <person name="Tian J.H."/>
            <person name="Sheng Y."/>
            <person name="Liu T."/>
            <person name="Pan Y.S."/>
            <person name="Xia L.Y."/>
            <person name="Li J."/>
            <person name="Zhao F."/>
            <person name="Cao W.C."/>
        </authorList>
    </citation>
    <scope>NUCLEOTIDE SEQUENCE</scope>
    <source>
        <strain evidence="2">Rsan-2018</strain>
    </source>
</reference>
<reference evidence="2" key="2">
    <citation type="submission" date="2021-09" db="EMBL/GenBank/DDBJ databases">
        <authorList>
            <person name="Jia N."/>
            <person name="Wang J."/>
            <person name="Shi W."/>
            <person name="Du L."/>
            <person name="Sun Y."/>
            <person name="Zhan W."/>
            <person name="Jiang J."/>
            <person name="Wang Q."/>
            <person name="Zhang B."/>
            <person name="Ji P."/>
            <person name="Sakyi L.B."/>
            <person name="Cui X."/>
            <person name="Yuan T."/>
            <person name="Jiang B."/>
            <person name="Yang W."/>
            <person name="Lam T.T.-Y."/>
            <person name="Chang Q."/>
            <person name="Ding S."/>
            <person name="Wang X."/>
            <person name="Zhu J."/>
            <person name="Ruan X."/>
            <person name="Zhao L."/>
            <person name="Wei J."/>
            <person name="Que T."/>
            <person name="Du C."/>
            <person name="Cheng J."/>
            <person name="Dai P."/>
            <person name="Han X."/>
            <person name="Huang E."/>
            <person name="Gao Y."/>
            <person name="Liu J."/>
            <person name="Shao H."/>
            <person name="Ye R."/>
            <person name="Li L."/>
            <person name="Wei W."/>
            <person name="Wang X."/>
            <person name="Wang C."/>
            <person name="Huo Q."/>
            <person name="Li W."/>
            <person name="Guo W."/>
            <person name="Chen H."/>
            <person name="Chen S."/>
            <person name="Zhou L."/>
            <person name="Zhou L."/>
            <person name="Ni X."/>
            <person name="Tian J."/>
            <person name="Zhou Y."/>
            <person name="Sheng Y."/>
            <person name="Liu T."/>
            <person name="Pan Y."/>
            <person name="Xia L."/>
            <person name="Li J."/>
            <person name="Zhao F."/>
            <person name="Cao W."/>
        </authorList>
    </citation>
    <scope>NUCLEOTIDE SEQUENCE</scope>
    <source>
        <strain evidence="2">Rsan-2018</strain>
        <tissue evidence="2">Larvae</tissue>
    </source>
</reference>
<proteinExistence type="predicted"/>
<protein>
    <submittedName>
        <fullName evidence="2">Uncharacterized protein</fullName>
    </submittedName>
</protein>
<evidence type="ECO:0000256" key="1">
    <source>
        <dbReference type="SAM" id="MobiDB-lite"/>
    </source>
</evidence>
<feature type="compositionally biased region" description="Acidic residues" evidence="1">
    <location>
        <begin position="31"/>
        <end position="51"/>
    </location>
</feature>
<gene>
    <name evidence="2" type="ORF">HPB52_012544</name>
</gene>
<dbReference type="EMBL" id="JABSTV010001253">
    <property type="protein sequence ID" value="KAH7943894.1"/>
    <property type="molecule type" value="Genomic_DNA"/>
</dbReference>
<name>A0A9D4PJC4_RHISA</name>
<evidence type="ECO:0000313" key="3">
    <source>
        <dbReference type="Proteomes" id="UP000821837"/>
    </source>
</evidence>
<dbReference type="VEuPathDB" id="VectorBase:RSAN_049390"/>
<sequence>MYYTRCRRATLRRGESSGAEWRSFDHGRPESDEENEHDGEQAVEENPEEVDPGLQLSPGNRLLSTEVLVGRRVNAPQGSLVF</sequence>
<feature type="compositionally biased region" description="Basic residues" evidence="1">
    <location>
        <begin position="1"/>
        <end position="11"/>
    </location>
</feature>
<feature type="region of interest" description="Disordered" evidence="1">
    <location>
        <begin position="1"/>
        <end position="59"/>
    </location>
</feature>
<organism evidence="2 3">
    <name type="scientific">Rhipicephalus sanguineus</name>
    <name type="common">Brown dog tick</name>
    <name type="synonym">Ixodes sanguineus</name>
    <dbReference type="NCBI Taxonomy" id="34632"/>
    <lineage>
        <taxon>Eukaryota</taxon>
        <taxon>Metazoa</taxon>
        <taxon>Ecdysozoa</taxon>
        <taxon>Arthropoda</taxon>
        <taxon>Chelicerata</taxon>
        <taxon>Arachnida</taxon>
        <taxon>Acari</taxon>
        <taxon>Parasitiformes</taxon>
        <taxon>Ixodida</taxon>
        <taxon>Ixodoidea</taxon>
        <taxon>Ixodidae</taxon>
        <taxon>Rhipicephalinae</taxon>
        <taxon>Rhipicephalus</taxon>
        <taxon>Rhipicephalus</taxon>
    </lineage>
</organism>